<evidence type="ECO:0000313" key="9">
    <source>
        <dbReference type="EMBL" id="GAA5482715.1"/>
    </source>
</evidence>
<feature type="domain" description="Glycine transporter" evidence="8">
    <location>
        <begin position="92"/>
        <end position="166"/>
    </location>
</feature>
<sequence length="208" mass="22293">MPLAAWIEYLAVAACAASAVLAAEGKGIDLFGVLVLALVTAVGGGTLRDLCLGARPLFWIEQPLYVWTALATAVTTFVLVRFARLPAKSLALIDAIGLALFGIAGTEKALAFGAPGIVAVLLGVVTGVAGGILRDVLRNEVPLVFRQDMELYATAVFAGAVAFVAIRFFQPPAKWHRWLAMALILALRLSAMRWKWRLPSLRLLDREP</sequence>
<gene>
    <name evidence="9" type="primary">yadS</name>
    <name evidence="9" type="ORF">Hsar01_01938</name>
</gene>
<dbReference type="Proteomes" id="UP001476282">
    <property type="component" value="Unassembled WGS sequence"/>
</dbReference>
<dbReference type="InterPro" id="IPR005115">
    <property type="entry name" value="Gly_transporter"/>
</dbReference>
<keyword evidence="10" id="KW-1185">Reference proteome</keyword>
<feature type="transmembrane region" description="Helical" evidence="7">
    <location>
        <begin position="112"/>
        <end position="137"/>
    </location>
</feature>
<proteinExistence type="inferred from homology"/>
<keyword evidence="6 7" id="KW-0472">Membrane</keyword>
<feature type="transmembrane region" description="Helical" evidence="7">
    <location>
        <begin position="175"/>
        <end position="194"/>
    </location>
</feature>
<dbReference type="EMBL" id="BAABRI010000009">
    <property type="protein sequence ID" value="GAA5482715.1"/>
    <property type="molecule type" value="Genomic_DNA"/>
</dbReference>
<evidence type="ECO:0000259" key="8">
    <source>
        <dbReference type="Pfam" id="PF03458"/>
    </source>
</evidence>
<evidence type="ECO:0000256" key="1">
    <source>
        <dbReference type="ARBA" id="ARBA00004651"/>
    </source>
</evidence>
<protein>
    <submittedName>
        <fullName evidence="9">UPF0126 inner membrane protein YadS</fullName>
    </submittedName>
</protein>
<comment type="caution">
    <text evidence="9">The sequence shown here is derived from an EMBL/GenBank/DDBJ whole genome shotgun (WGS) entry which is preliminary data.</text>
</comment>
<feature type="transmembrane region" description="Helical" evidence="7">
    <location>
        <begin position="90"/>
        <end position="106"/>
    </location>
</feature>
<feature type="transmembrane region" description="Helical" evidence="7">
    <location>
        <begin position="64"/>
        <end position="83"/>
    </location>
</feature>
<dbReference type="Pfam" id="PF03458">
    <property type="entry name" value="Gly_transporter"/>
    <property type="match status" value="2"/>
</dbReference>
<evidence type="ECO:0000256" key="4">
    <source>
        <dbReference type="ARBA" id="ARBA00022692"/>
    </source>
</evidence>
<evidence type="ECO:0000256" key="2">
    <source>
        <dbReference type="ARBA" id="ARBA00008193"/>
    </source>
</evidence>
<evidence type="ECO:0000256" key="5">
    <source>
        <dbReference type="ARBA" id="ARBA00022989"/>
    </source>
</evidence>
<evidence type="ECO:0000256" key="7">
    <source>
        <dbReference type="SAM" id="Phobius"/>
    </source>
</evidence>
<feature type="transmembrane region" description="Helical" evidence="7">
    <location>
        <begin position="149"/>
        <end position="169"/>
    </location>
</feature>
<comment type="subcellular location">
    <subcellularLocation>
        <location evidence="1">Cell membrane</location>
        <topology evidence="1">Multi-pass membrane protein</topology>
    </subcellularLocation>
</comment>
<comment type="similarity">
    <text evidence="2">Belongs to the UPF0126 family.</text>
</comment>
<keyword evidence="4 7" id="KW-0812">Transmembrane</keyword>
<evidence type="ECO:0000256" key="3">
    <source>
        <dbReference type="ARBA" id="ARBA00022475"/>
    </source>
</evidence>
<reference evidence="9 10" key="1">
    <citation type="submission" date="2024-02" db="EMBL/GenBank/DDBJ databases">
        <title>Haloferula sargassicola NBRC 104335.</title>
        <authorList>
            <person name="Ichikawa N."/>
            <person name="Katano-Makiyama Y."/>
            <person name="Hidaka K."/>
        </authorList>
    </citation>
    <scope>NUCLEOTIDE SEQUENCE [LARGE SCALE GENOMIC DNA]</scope>
    <source>
        <strain evidence="9 10">NBRC 104335</strain>
    </source>
</reference>
<feature type="domain" description="Glycine transporter" evidence="8">
    <location>
        <begin position="6"/>
        <end position="80"/>
    </location>
</feature>
<dbReference type="PANTHER" id="PTHR30506:SF3">
    <property type="entry name" value="UPF0126 INNER MEMBRANE PROTEIN YADS-RELATED"/>
    <property type="match status" value="1"/>
</dbReference>
<keyword evidence="3" id="KW-1003">Cell membrane</keyword>
<name>A0ABP9UMA1_9BACT</name>
<dbReference type="PANTHER" id="PTHR30506">
    <property type="entry name" value="INNER MEMBRANE PROTEIN"/>
    <property type="match status" value="1"/>
</dbReference>
<accession>A0ABP9UMA1</accession>
<dbReference type="RefSeq" id="WP_353566847.1">
    <property type="nucleotide sequence ID" value="NZ_BAABRI010000009.1"/>
</dbReference>
<keyword evidence="5 7" id="KW-1133">Transmembrane helix</keyword>
<evidence type="ECO:0000313" key="10">
    <source>
        <dbReference type="Proteomes" id="UP001476282"/>
    </source>
</evidence>
<organism evidence="9 10">
    <name type="scientific">Haloferula sargassicola</name>
    <dbReference type="NCBI Taxonomy" id="490096"/>
    <lineage>
        <taxon>Bacteria</taxon>
        <taxon>Pseudomonadati</taxon>
        <taxon>Verrucomicrobiota</taxon>
        <taxon>Verrucomicrobiia</taxon>
        <taxon>Verrucomicrobiales</taxon>
        <taxon>Verrucomicrobiaceae</taxon>
        <taxon>Haloferula</taxon>
    </lineage>
</organism>
<evidence type="ECO:0000256" key="6">
    <source>
        <dbReference type="ARBA" id="ARBA00023136"/>
    </source>
</evidence>